<proteinExistence type="predicted"/>
<evidence type="ECO:0000313" key="2">
    <source>
        <dbReference type="Proteomes" id="UP001162501"/>
    </source>
</evidence>
<evidence type="ECO:0000313" key="1">
    <source>
        <dbReference type="EMBL" id="CAM9460381.1"/>
    </source>
</evidence>
<reference evidence="1" key="2">
    <citation type="submission" date="2025-03" db="EMBL/GenBank/DDBJ databases">
        <authorList>
            <consortium name="ELIXIR-Norway"/>
            <consortium name="Elixir Norway"/>
        </authorList>
    </citation>
    <scope>NUCLEOTIDE SEQUENCE</scope>
</reference>
<dbReference type="EMBL" id="OX596095">
    <property type="protein sequence ID" value="CAM9460381.1"/>
    <property type="molecule type" value="Genomic_DNA"/>
</dbReference>
<reference evidence="1" key="1">
    <citation type="submission" date="2023-05" db="EMBL/GenBank/DDBJ databases">
        <authorList>
            <consortium name="ELIXIR-Norway"/>
        </authorList>
    </citation>
    <scope>NUCLEOTIDE SEQUENCE</scope>
</reference>
<accession>A0AC59Y8J5</accession>
<gene>
    <name evidence="1" type="ORF">MRATA1EN22A_LOCUS2815</name>
</gene>
<name>A0AC59Y8J5_RANTA</name>
<dbReference type="Proteomes" id="UP001162501">
    <property type="component" value="Chromosome 11"/>
</dbReference>
<protein>
    <submittedName>
        <fullName evidence="1">Uncharacterized protein</fullName>
    </submittedName>
</protein>
<sequence length="124" mass="13608">MEYLFSCTPALLPAHTSHTSALFIFCVKLCSLLKITVMYQLVSLKPYPQLEVLSGSTSLEAVFELCWLSLTQFLLGRCSTRVGPRRLLGLSPPAEPLLGARLDQTRALWRDPPSTPGALTGVTM</sequence>
<organism evidence="1 2">
    <name type="scientific">Rangifer tarandus platyrhynchus</name>
    <name type="common">Svalbard reindeer</name>
    <dbReference type="NCBI Taxonomy" id="3082113"/>
    <lineage>
        <taxon>Eukaryota</taxon>
        <taxon>Metazoa</taxon>
        <taxon>Chordata</taxon>
        <taxon>Craniata</taxon>
        <taxon>Vertebrata</taxon>
        <taxon>Euteleostomi</taxon>
        <taxon>Mammalia</taxon>
        <taxon>Eutheria</taxon>
        <taxon>Laurasiatheria</taxon>
        <taxon>Artiodactyla</taxon>
        <taxon>Ruminantia</taxon>
        <taxon>Pecora</taxon>
        <taxon>Cervidae</taxon>
        <taxon>Odocoileinae</taxon>
        <taxon>Rangifer</taxon>
    </lineage>
</organism>